<protein>
    <submittedName>
        <fullName evidence="1">Uncharacterized protein</fullName>
    </submittedName>
</protein>
<proteinExistence type="predicted"/>
<reference evidence="1 2" key="1">
    <citation type="submission" date="2019-08" db="EMBL/GenBank/DDBJ databases">
        <title>Deep-cultivation of Planctomycetes and their phenomic and genomic characterization uncovers novel biology.</title>
        <authorList>
            <person name="Wiegand S."/>
            <person name="Jogler M."/>
            <person name="Boedeker C."/>
            <person name="Pinto D."/>
            <person name="Vollmers J."/>
            <person name="Rivas-Marin E."/>
            <person name="Kohn T."/>
            <person name="Peeters S.H."/>
            <person name="Heuer A."/>
            <person name="Rast P."/>
            <person name="Oberbeckmann S."/>
            <person name="Bunk B."/>
            <person name="Jeske O."/>
            <person name="Meyerdierks A."/>
            <person name="Storesund J.E."/>
            <person name="Kallscheuer N."/>
            <person name="Luecker S."/>
            <person name="Lage O.M."/>
            <person name="Pohl T."/>
            <person name="Merkel B.J."/>
            <person name="Hornburger P."/>
            <person name="Mueller R.-W."/>
            <person name="Bruemmer F."/>
            <person name="Labrenz M."/>
            <person name="Spormann A.M."/>
            <person name="Op den Camp H."/>
            <person name="Overmann J."/>
            <person name="Amann R."/>
            <person name="Jetten M.S.M."/>
            <person name="Mascher T."/>
            <person name="Medema M.H."/>
            <person name="Devos D.P."/>
            <person name="Kaster A.-K."/>
            <person name="Ovreas L."/>
            <person name="Rohde M."/>
            <person name="Galperin M.Y."/>
            <person name="Jogler C."/>
        </authorList>
    </citation>
    <scope>NUCLEOTIDE SEQUENCE [LARGE SCALE GENOMIC DNA]</scope>
    <source>
        <strain evidence="1 2">FC18</strain>
    </source>
</reference>
<accession>A0A5B9P980</accession>
<dbReference type="AlphaFoldDB" id="A0A5B9P980"/>
<gene>
    <name evidence="1" type="ORF">MFFC18_10510</name>
</gene>
<dbReference type="RefSeq" id="WP_075081792.1">
    <property type="nucleotide sequence ID" value="NZ_CP042912.1"/>
</dbReference>
<evidence type="ECO:0000313" key="2">
    <source>
        <dbReference type="Proteomes" id="UP000322214"/>
    </source>
</evidence>
<evidence type="ECO:0000313" key="1">
    <source>
        <dbReference type="EMBL" id="QEG21196.1"/>
    </source>
</evidence>
<name>A0A5B9P980_9BACT</name>
<organism evidence="1 2">
    <name type="scientific">Mariniblastus fucicola</name>
    <dbReference type="NCBI Taxonomy" id="980251"/>
    <lineage>
        <taxon>Bacteria</taxon>
        <taxon>Pseudomonadati</taxon>
        <taxon>Planctomycetota</taxon>
        <taxon>Planctomycetia</taxon>
        <taxon>Pirellulales</taxon>
        <taxon>Pirellulaceae</taxon>
        <taxon>Mariniblastus</taxon>
    </lineage>
</organism>
<keyword evidence="2" id="KW-1185">Reference proteome</keyword>
<dbReference type="Proteomes" id="UP000322214">
    <property type="component" value="Chromosome"/>
</dbReference>
<dbReference type="KEGG" id="mff:MFFC18_10510"/>
<dbReference type="OrthoDB" id="9179295at2"/>
<dbReference type="EMBL" id="CP042912">
    <property type="protein sequence ID" value="QEG21196.1"/>
    <property type="molecule type" value="Genomic_DNA"/>
</dbReference>
<sequence>MPEINISNSSDRDAVVSMESVATPLRVRWVDTQARQASNVRLLKSTLDHDTESLVKKFGGLEEVSQAIIDGDPEINFEMTGITMQGTSRVFVNKDQELVHRVQQFEIIRDPDGNEKDRRPRQIVPQNVSNELPLKWTGKFLKRSDVIRKFVFASKMQLTHINGLTYDFLFAMAKDLEDRDSMMLLGAGPNSNQPLILRRGSLPYRGFLEGRTKGDRYVLLLHLSNMEMKKPEESGSSEA</sequence>